<sequence length="84" mass="9743">MGSLSRVTIWFYVRVVTPFQPWLRFSILSKMMAILLKVLSMKHPLAALLEMDYVKASNLEEPVVVVKNKIPKGFRREIPQGIER</sequence>
<feature type="non-terminal residue" evidence="1">
    <location>
        <position position="84"/>
    </location>
</feature>
<dbReference type="EMBL" id="JACEIK010000714">
    <property type="protein sequence ID" value="MCD7461266.1"/>
    <property type="molecule type" value="Genomic_DNA"/>
</dbReference>
<proteinExistence type="predicted"/>
<protein>
    <submittedName>
        <fullName evidence="1">Uncharacterized protein</fullName>
    </submittedName>
</protein>
<accession>A0ABS8SQX6</accession>
<comment type="caution">
    <text evidence="1">The sequence shown here is derived from an EMBL/GenBank/DDBJ whole genome shotgun (WGS) entry which is preliminary data.</text>
</comment>
<dbReference type="Proteomes" id="UP000823775">
    <property type="component" value="Unassembled WGS sequence"/>
</dbReference>
<name>A0ABS8SQX6_DATST</name>
<keyword evidence="2" id="KW-1185">Reference proteome</keyword>
<evidence type="ECO:0000313" key="1">
    <source>
        <dbReference type="EMBL" id="MCD7461266.1"/>
    </source>
</evidence>
<evidence type="ECO:0000313" key="2">
    <source>
        <dbReference type="Proteomes" id="UP000823775"/>
    </source>
</evidence>
<organism evidence="1 2">
    <name type="scientific">Datura stramonium</name>
    <name type="common">Jimsonweed</name>
    <name type="synonym">Common thornapple</name>
    <dbReference type="NCBI Taxonomy" id="4076"/>
    <lineage>
        <taxon>Eukaryota</taxon>
        <taxon>Viridiplantae</taxon>
        <taxon>Streptophyta</taxon>
        <taxon>Embryophyta</taxon>
        <taxon>Tracheophyta</taxon>
        <taxon>Spermatophyta</taxon>
        <taxon>Magnoliopsida</taxon>
        <taxon>eudicotyledons</taxon>
        <taxon>Gunneridae</taxon>
        <taxon>Pentapetalae</taxon>
        <taxon>asterids</taxon>
        <taxon>lamiids</taxon>
        <taxon>Solanales</taxon>
        <taxon>Solanaceae</taxon>
        <taxon>Solanoideae</taxon>
        <taxon>Datureae</taxon>
        <taxon>Datura</taxon>
    </lineage>
</organism>
<reference evidence="1 2" key="1">
    <citation type="journal article" date="2021" name="BMC Genomics">
        <title>Datura genome reveals duplications of psychoactive alkaloid biosynthetic genes and high mutation rate following tissue culture.</title>
        <authorList>
            <person name="Rajewski A."/>
            <person name="Carter-House D."/>
            <person name="Stajich J."/>
            <person name="Litt A."/>
        </authorList>
    </citation>
    <scope>NUCLEOTIDE SEQUENCE [LARGE SCALE GENOMIC DNA]</scope>
    <source>
        <strain evidence="1">AR-01</strain>
    </source>
</reference>
<gene>
    <name evidence="1" type="ORF">HAX54_045780</name>
</gene>